<dbReference type="NCBIfam" id="NF000985">
    <property type="entry name" value="PRK00103.1-3"/>
    <property type="match status" value="1"/>
</dbReference>
<keyword evidence="4 7" id="KW-0808">Transferase</keyword>
<comment type="subunit">
    <text evidence="7">Homodimer.</text>
</comment>
<dbReference type="InterPro" id="IPR003742">
    <property type="entry name" value="RlmH-like"/>
</dbReference>
<sequence length="159" mass="18074">MLRCNLISIGRLKEDYWRKACEEYEKRLCSFCRFTITELPESRLPDNPGKSQILAALETEADRVLKLTGDSFVAALCIEGESVSSERMADLIRTLSLHGTSEISFIIGSSFGLSDRVKKHASIRLSMSAMTFPHQLARVMLCEQIYRAFQIINHGKYHK</sequence>
<keyword evidence="1 7" id="KW-0963">Cytoplasm</keyword>
<evidence type="ECO:0000313" key="8">
    <source>
        <dbReference type="EMBL" id="MVB12966.1"/>
    </source>
</evidence>
<accession>A0A6N8I4B1</accession>
<dbReference type="Gene3D" id="3.40.1280.10">
    <property type="match status" value="1"/>
</dbReference>
<evidence type="ECO:0000256" key="7">
    <source>
        <dbReference type="HAMAP-Rule" id="MF_00658"/>
    </source>
</evidence>
<feature type="binding site" evidence="7">
    <location>
        <begin position="127"/>
        <end position="132"/>
    </location>
    <ligand>
        <name>S-adenosyl-L-methionine</name>
        <dbReference type="ChEBI" id="CHEBI:59789"/>
    </ligand>
</feature>
<protein>
    <recommendedName>
        <fullName evidence="7">Ribosomal RNA large subunit methyltransferase H</fullName>
        <ecNumber evidence="7">2.1.1.177</ecNumber>
    </recommendedName>
    <alternativeName>
        <fullName evidence="7">23S rRNA (pseudouridine1915-N3)-methyltransferase</fullName>
    </alternativeName>
    <alternativeName>
        <fullName evidence="7">23S rRNA m3Psi1915 methyltransferase</fullName>
    </alternativeName>
    <alternativeName>
        <fullName evidence="7">rRNA (pseudouridine-N3-)-methyltransferase RlmH</fullName>
    </alternativeName>
</protein>
<keyword evidence="2 7" id="KW-0698">rRNA processing</keyword>
<evidence type="ECO:0000256" key="4">
    <source>
        <dbReference type="ARBA" id="ARBA00022679"/>
    </source>
</evidence>
<organism evidence="8 9">
    <name type="scientific">Caproicibacter fermentans</name>
    <dbReference type="NCBI Taxonomy" id="2576756"/>
    <lineage>
        <taxon>Bacteria</taxon>
        <taxon>Bacillati</taxon>
        <taxon>Bacillota</taxon>
        <taxon>Clostridia</taxon>
        <taxon>Eubacteriales</taxon>
        <taxon>Acutalibacteraceae</taxon>
        <taxon>Caproicibacter</taxon>
    </lineage>
</organism>
<dbReference type="CDD" id="cd18081">
    <property type="entry name" value="RlmH-like"/>
    <property type="match status" value="1"/>
</dbReference>
<feature type="binding site" evidence="7">
    <location>
        <position position="108"/>
    </location>
    <ligand>
        <name>S-adenosyl-L-methionine</name>
        <dbReference type="ChEBI" id="CHEBI:59789"/>
    </ligand>
</feature>
<comment type="function">
    <text evidence="7">Specifically methylates the pseudouridine at position 1915 (m3Psi1915) in 23S rRNA.</text>
</comment>
<dbReference type="InterPro" id="IPR029026">
    <property type="entry name" value="tRNA_m1G_MTases_N"/>
</dbReference>
<dbReference type="PIRSF" id="PIRSF004505">
    <property type="entry name" value="MT_bac"/>
    <property type="match status" value="1"/>
</dbReference>
<reference evidence="8 9" key="1">
    <citation type="submission" date="2019-09" db="EMBL/GenBank/DDBJ databases">
        <title>Genome sequence of Clostridium sp. EA1.</title>
        <authorList>
            <person name="Poehlein A."/>
            <person name="Bengelsdorf F.R."/>
            <person name="Daniel R."/>
        </authorList>
    </citation>
    <scope>NUCLEOTIDE SEQUENCE [LARGE SCALE GENOMIC DNA]</scope>
    <source>
        <strain evidence="8 9">EA1</strain>
    </source>
</reference>
<proteinExistence type="inferred from homology"/>
<dbReference type="GO" id="GO:0005737">
    <property type="term" value="C:cytoplasm"/>
    <property type="evidence" value="ECO:0007669"/>
    <property type="project" value="UniProtKB-SubCell"/>
</dbReference>
<evidence type="ECO:0000256" key="2">
    <source>
        <dbReference type="ARBA" id="ARBA00022552"/>
    </source>
</evidence>
<dbReference type="PANTHER" id="PTHR33603">
    <property type="entry name" value="METHYLTRANSFERASE"/>
    <property type="match status" value="1"/>
</dbReference>
<evidence type="ECO:0000256" key="6">
    <source>
        <dbReference type="ARBA" id="ARBA00038303"/>
    </source>
</evidence>
<evidence type="ECO:0000256" key="5">
    <source>
        <dbReference type="ARBA" id="ARBA00022691"/>
    </source>
</evidence>
<dbReference type="Proteomes" id="UP000469440">
    <property type="component" value="Unassembled WGS sequence"/>
</dbReference>
<evidence type="ECO:0000313" key="9">
    <source>
        <dbReference type="Proteomes" id="UP000469440"/>
    </source>
</evidence>
<dbReference type="AlphaFoldDB" id="A0A6N8I4B1"/>
<dbReference type="SUPFAM" id="SSF75217">
    <property type="entry name" value="alpha/beta knot"/>
    <property type="match status" value="1"/>
</dbReference>
<comment type="catalytic activity">
    <reaction evidence="7">
        <text>pseudouridine(1915) in 23S rRNA + S-adenosyl-L-methionine = N(3)-methylpseudouridine(1915) in 23S rRNA + S-adenosyl-L-homocysteine + H(+)</text>
        <dbReference type="Rhea" id="RHEA:42752"/>
        <dbReference type="Rhea" id="RHEA-COMP:10221"/>
        <dbReference type="Rhea" id="RHEA-COMP:10222"/>
        <dbReference type="ChEBI" id="CHEBI:15378"/>
        <dbReference type="ChEBI" id="CHEBI:57856"/>
        <dbReference type="ChEBI" id="CHEBI:59789"/>
        <dbReference type="ChEBI" id="CHEBI:65314"/>
        <dbReference type="ChEBI" id="CHEBI:74486"/>
        <dbReference type="EC" id="2.1.1.177"/>
    </reaction>
</comment>
<dbReference type="Pfam" id="PF02590">
    <property type="entry name" value="SPOUT_MTase"/>
    <property type="match status" value="1"/>
</dbReference>
<dbReference type="InterPro" id="IPR029028">
    <property type="entry name" value="Alpha/beta_knot_MTases"/>
</dbReference>
<evidence type="ECO:0000256" key="3">
    <source>
        <dbReference type="ARBA" id="ARBA00022603"/>
    </source>
</evidence>
<comment type="similarity">
    <text evidence="6 7">Belongs to the RNA methyltransferase RlmH family.</text>
</comment>
<keyword evidence="5 7" id="KW-0949">S-adenosyl-L-methionine</keyword>
<name>A0A6N8I4B1_9FIRM</name>
<dbReference type="GO" id="GO:0070038">
    <property type="term" value="F:rRNA (pseudouridine-N3-)-methyltransferase activity"/>
    <property type="evidence" value="ECO:0007669"/>
    <property type="project" value="UniProtKB-UniRule"/>
</dbReference>
<dbReference type="EMBL" id="VWXL01000108">
    <property type="protein sequence ID" value="MVB12966.1"/>
    <property type="molecule type" value="Genomic_DNA"/>
</dbReference>
<keyword evidence="9" id="KW-1185">Reference proteome</keyword>
<dbReference type="EC" id="2.1.1.177" evidence="7"/>
<comment type="caution">
    <text evidence="8">The sequence shown here is derived from an EMBL/GenBank/DDBJ whole genome shotgun (WGS) entry which is preliminary data.</text>
</comment>
<dbReference type="OrthoDB" id="9806643at2"/>
<dbReference type="PANTHER" id="PTHR33603:SF1">
    <property type="entry name" value="RIBOSOMAL RNA LARGE SUBUNIT METHYLTRANSFERASE H"/>
    <property type="match status" value="1"/>
</dbReference>
<evidence type="ECO:0000256" key="1">
    <source>
        <dbReference type="ARBA" id="ARBA00022490"/>
    </source>
</evidence>
<keyword evidence="3 7" id="KW-0489">Methyltransferase</keyword>
<gene>
    <name evidence="7 8" type="primary">rlmH</name>
    <name evidence="8" type="ORF">CAFE_37190</name>
</gene>
<dbReference type="HAMAP" id="MF_00658">
    <property type="entry name" value="23SrRNA_methyltr_H"/>
    <property type="match status" value="1"/>
</dbReference>
<comment type="subcellular location">
    <subcellularLocation>
        <location evidence="7">Cytoplasm</location>
    </subcellularLocation>
</comment>
<feature type="binding site" evidence="7">
    <location>
        <position position="76"/>
    </location>
    <ligand>
        <name>S-adenosyl-L-methionine</name>
        <dbReference type="ChEBI" id="CHEBI:59789"/>
    </ligand>
</feature>